<feature type="chain" id="PRO_5014110857" description="PAT complex subunit CCDC47" evidence="9">
    <location>
        <begin position="19"/>
        <end position="463"/>
    </location>
</feature>
<dbReference type="Pfam" id="PF07946">
    <property type="entry name" value="CCDC47"/>
    <property type="match status" value="1"/>
</dbReference>
<protein>
    <recommendedName>
        <fullName evidence="6">PAT complex subunit CCDC47</fullName>
    </recommendedName>
    <alternativeName>
        <fullName evidence="7">Coiled-coil domain-containing protein 47</fullName>
    </alternativeName>
</protein>
<dbReference type="InterPro" id="IPR012879">
    <property type="entry name" value="CCDC47"/>
</dbReference>
<gene>
    <name evidence="10" type="primary">CCDC47_4</name>
</gene>
<accession>A0A2H8TR78</accession>
<feature type="signal peptide" evidence="9">
    <location>
        <begin position="1"/>
        <end position="18"/>
    </location>
</feature>
<reference evidence="10" key="1">
    <citation type="submission" date="2017-10" db="EMBL/GenBank/DDBJ databases">
        <title>Transcriptome Assembly of Sugarcane Aphid Adults.</title>
        <authorList>
            <person name="Scully E.D."/>
            <person name="Palmer N.A."/>
            <person name="Geib S.M."/>
            <person name="Sarath G."/>
            <person name="Sattler S.E."/>
        </authorList>
    </citation>
    <scope>NUCLEOTIDE SEQUENCE</scope>
    <source>
        <tissue evidence="10">Whole body</tissue>
    </source>
</reference>
<organism evidence="10">
    <name type="scientific">Melanaphis sacchari</name>
    <dbReference type="NCBI Taxonomy" id="742174"/>
    <lineage>
        <taxon>Eukaryota</taxon>
        <taxon>Metazoa</taxon>
        <taxon>Ecdysozoa</taxon>
        <taxon>Arthropoda</taxon>
        <taxon>Hexapoda</taxon>
        <taxon>Insecta</taxon>
        <taxon>Pterygota</taxon>
        <taxon>Neoptera</taxon>
        <taxon>Paraneoptera</taxon>
        <taxon>Hemiptera</taxon>
        <taxon>Sternorrhyncha</taxon>
        <taxon>Aphidomorpha</taxon>
        <taxon>Aphidoidea</taxon>
        <taxon>Aphididae</taxon>
        <taxon>Aphidini</taxon>
        <taxon>Melanaphis</taxon>
    </lineage>
</organism>
<dbReference type="OrthoDB" id="10039147at2759"/>
<evidence type="ECO:0000313" key="10">
    <source>
        <dbReference type="EMBL" id="MBW15748.1"/>
    </source>
</evidence>
<evidence type="ECO:0000256" key="9">
    <source>
        <dbReference type="SAM" id="SignalP"/>
    </source>
</evidence>
<evidence type="ECO:0000256" key="8">
    <source>
        <dbReference type="SAM" id="MobiDB-lite"/>
    </source>
</evidence>
<keyword evidence="9" id="KW-0732">Signal</keyword>
<keyword evidence="3" id="KW-0472">Membrane</keyword>
<name>A0A2H8TR78_9HEMI</name>
<feature type="compositionally biased region" description="Basic and acidic residues" evidence="8">
    <location>
        <begin position="420"/>
        <end position="432"/>
    </location>
</feature>
<evidence type="ECO:0000256" key="5">
    <source>
        <dbReference type="ARBA" id="ARBA00034746"/>
    </source>
</evidence>
<dbReference type="GO" id="GO:0005509">
    <property type="term" value="F:calcium ion binding"/>
    <property type="evidence" value="ECO:0007669"/>
    <property type="project" value="InterPro"/>
</dbReference>
<sequence>MKYFLVISLSILICLAHCKFEIEEVDEFEEFEELPRTEPDLKLKDDSSPILEKTEAEITVEDDDEFEHFNDEEEFEGFDTERLHVDDKDPKITIASVPVPFHTKWSNYIMETLLIVGIIAYFANFFYGRSKNAQLADIWFKTHKSLLEDNFSLVGDDGKIEIENSGLIKETESTYTLWCSGRTCCEGMLVELKFIKRQDLASMLNQFLRPVKDEVQIKVDMNKEDMDTFVFCVASKKTAARCSKEMADLSVFCPERKPGSNYGLTDSFSVHSELGEVSSLILDAKTVNYINKYSDVIDCLHFSDRYSGLKLTDETAVPTKLPAVKKVLIFTFTIPTDKYADPQEAISAIYPLMSFVFQCMERIKRLRISKEAKSKAEKNRLRVEEAFLKTTHAARAEAAAARKEEKKKLEKERILKEDPEKQRKWEEKEMKRQQRKKSTKNETTKSKVYVKDYVELYFSFSYY</sequence>
<dbReference type="PANTHER" id="PTHR12883:SF0">
    <property type="entry name" value="PAT COMPLEX SUBUNIT CCDC47"/>
    <property type="match status" value="1"/>
</dbReference>
<proteinExistence type="inferred from homology"/>
<evidence type="ECO:0000256" key="3">
    <source>
        <dbReference type="ARBA" id="ARBA00023136"/>
    </source>
</evidence>
<evidence type="ECO:0000256" key="7">
    <source>
        <dbReference type="ARBA" id="ARBA00034902"/>
    </source>
</evidence>
<comment type="subcellular location">
    <subcellularLocation>
        <location evidence="4">Rough endoplasmic reticulum membrane</location>
        <topology evidence="4">Single-pass type I membrane protein</topology>
    </subcellularLocation>
</comment>
<keyword evidence="2" id="KW-1133">Transmembrane helix</keyword>
<dbReference type="GO" id="GO:0030867">
    <property type="term" value="C:rough endoplasmic reticulum membrane"/>
    <property type="evidence" value="ECO:0007669"/>
    <property type="project" value="UniProtKB-SubCell"/>
</dbReference>
<evidence type="ECO:0000256" key="2">
    <source>
        <dbReference type="ARBA" id="ARBA00022989"/>
    </source>
</evidence>
<feature type="region of interest" description="Disordered" evidence="8">
    <location>
        <begin position="420"/>
        <end position="444"/>
    </location>
</feature>
<keyword evidence="1" id="KW-0812">Transmembrane</keyword>
<dbReference type="GO" id="GO:0032469">
    <property type="term" value="P:endoplasmic reticulum calcium ion homeostasis"/>
    <property type="evidence" value="ECO:0007669"/>
    <property type="project" value="InterPro"/>
</dbReference>
<evidence type="ECO:0000256" key="4">
    <source>
        <dbReference type="ARBA" id="ARBA00034697"/>
    </source>
</evidence>
<evidence type="ECO:0000256" key="6">
    <source>
        <dbReference type="ARBA" id="ARBA00034875"/>
    </source>
</evidence>
<dbReference type="EMBL" id="GFXV01003943">
    <property type="protein sequence ID" value="MBW15748.1"/>
    <property type="molecule type" value="Transcribed_RNA"/>
</dbReference>
<dbReference type="PANTHER" id="PTHR12883">
    <property type="entry name" value="ADIPOCYTE-SPECIFIC PROTEIN 4-RELATED"/>
    <property type="match status" value="1"/>
</dbReference>
<evidence type="ECO:0000256" key="1">
    <source>
        <dbReference type="ARBA" id="ARBA00022692"/>
    </source>
</evidence>
<comment type="similarity">
    <text evidence="5">Belongs to the CCDC47 family.</text>
</comment>
<dbReference type="AlphaFoldDB" id="A0A2H8TR78"/>